<evidence type="ECO:0000313" key="3">
    <source>
        <dbReference type="Proteomes" id="UP000290365"/>
    </source>
</evidence>
<dbReference type="Pfam" id="PF06445">
    <property type="entry name" value="GyrI-like"/>
    <property type="match status" value="1"/>
</dbReference>
<dbReference type="Proteomes" id="UP000290365">
    <property type="component" value="Chromosome"/>
</dbReference>
<keyword evidence="3" id="KW-1185">Reference proteome</keyword>
<feature type="domain" description="AraC effector-binding" evidence="1">
    <location>
        <begin position="39"/>
        <end position="199"/>
    </location>
</feature>
<accession>A0A4P6JLF2</accession>
<organism evidence="2 3">
    <name type="scientific">Ktedonosporobacter rubrisoli</name>
    <dbReference type="NCBI Taxonomy" id="2509675"/>
    <lineage>
        <taxon>Bacteria</taxon>
        <taxon>Bacillati</taxon>
        <taxon>Chloroflexota</taxon>
        <taxon>Ktedonobacteria</taxon>
        <taxon>Ktedonobacterales</taxon>
        <taxon>Ktedonosporobacteraceae</taxon>
        <taxon>Ktedonosporobacter</taxon>
    </lineage>
</organism>
<dbReference type="InterPro" id="IPR029442">
    <property type="entry name" value="GyrI-like"/>
</dbReference>
<protein>
    <submittedName>
        <fullName evidence="2">AraC family transcriptional regulator</fullName>
    </submittedName>
</protein>
<dbReference type="InterPro" id="IPR010499">
    <property type="entry name" value="AraC_E-bd"/>
</dbReference>
<dbReference type="EMBL" id="CP035758">
    <property type="protein sequence ID" value="QBD75822.1"/>
    <property type="molecule type" value="Genomic_DNA"/>
</dbReference>
<dbReference type="InterPro" id="IPR011256">
    <property type="entry name" value="Reg_factor_effector_dom_sf"/>
</dbReference>
<reference evidence="2 3" key="1">
    <citation type="submission" date="2019-01" db="EMBL/GenBank/DDBJ databases">
        <title>Ktedonosporobacter rubrisoli SCAWS-G2.</title>
        <authorList>
            <person name="Huang Y."/>
            <person name="Yan B."/>
        </authorList>
    </citation>
    <scope>NUCLEOTIDE SEQUENCE [LARGE SCALE GENOMIC DNA]</scope>
    <source>
        <strain evidence="2 3">SCAWS-G2</strain>
    </source>
</reference>
<dbReference type="SMART" id="SM00871">
    <property type="entry name" value="AraC_E_bind"/>
    <property type="match status" value="1"/>
</dbReference>
<dbReference type="AlphaFoldDB" id="A0A4P6JLF2"/>
<name>A0A4P6JLF2_KTERU</name>
<dbReference type="Gene3D" id="3.20.80.10">
    <property type="entry name" value="Regulatory factor, effector binding domain"/>
    <property type="match status" value="1"/>
</dbReference>
<dbReference type="OrthoDB" id="64208at2"/>
<gene>
    <name evidence="2" type="ORF">EPA93_07295</name>
</gene>
<evidence type="ECO:0000259" key="1">
    <source>
        <dbReference type="SMART" id="SM00871"/>
    </source>
</evidence>
<dbReference type="SUPFAM" id="SSF55136">
    <property type="entry name" value="Probable bacterial effector-binding domain"/>
    <property type="match status" value="1"/>
</dbReference>
<evidence type="ECO:0000313" key="2">
    <source>
        <dbReference type="EMBL" id="QBD75822.1"/>
    </source>
</evidence>
<proteinExistence type="predicted"/>
<dbReference type="KEGG" id="kbs:EPA93_07295"/>
<sequence length="204" mass="22708">MFSYLVILRRLFAVKSAQALSCYFSTTRLEKKARWILIGEAKLEERSAQPYMGLRTQISMQEFGPAIPQLFGEVFAWLEKRGIAPAGAPFIRYHVINMAAKMDIEAGVPIASILAGDERVKASILPGGRYASLVFTGVENGLAANKALLDWGAQHALRWDQWEAENGEAFGSRVEFSLTNPAEEPNPANWQTQIAIRLADERTH</sequence>